<evidence type="ECO:0000256" key="6">
    <source>
        <dbReference type="ARBA" id="ARBA00023136"/>
    </source>
</evidence>
<protein>
    <recommendedName>
        <fullName evidence="9">ABC transmembrane type-1 domain-containing protein</fullName>
    </recommendedName>
</protein>
<evidence type="ECO:0000256" key="8">
    <source>
        <dbReference type="SAM" id="MobiDB-lite"/>
    </source>
</evidence>
<evidence type="ECO:0000256" key="7">
    <source>
        <dbReference type="RuleBase" id="RU363032"/>
    </source>
</evidence>
<name>A0A2A5J7G1_RHOSG</name>
<evidence type="ECO:0000313" key="10">
    <source>
        <dbReference type="EMBL" id="PCK24901.1"/>
    </source>
</evidence>
<dbReference type="SUPFAM" id="SSF161098">
    <property type="entry name" value="MetI-like"/>
    <property type="match status" value="1"/>
</dbReference>
<dbReference type="PANTHER" id="PTHR43386:SF25">
    <property type="entry name" value="PEPTIDE ABC TRANSPORTER PERMEASE PROTEIN"/>
    <property type="match status" value="1"/>
</dbReference>
<gene>
    <name evidence="10" type="ORF">CHR55_23265</name>
</gene>
<dbReference type="GO" id="GO:0055085">
    <property type="term" value="P:transmembrane transport"/>
    <property type="evidence" value="ECO:0007669"/>
    <property type="project" value="InterPro"/>
</dbReference>
<evidence type="ECO:0000256" key="1">
    <source>
        <dbReference type="ARBA" id="ARBA00004651"/>
    </source>
</evidence>
<feature type="domain" description="ABC transmembrane type-1" evidence="9">
    <location>
        <begin position="175"/>
        <end position="364"/>
    </location>
</feature>
<feature type="compositionally biased region" description="Basic and acidic residues" evidence="8">
    <location>
        <begin position="61"/>
        <end position="71"/>
    </location>
</feature>
<evidence type="ECO:0000256" key="2">
    <source>
        <dbReference type="ARBA" id="ARBA00022448"/>
    </source>
</evidence>
<comment type="caution">
    <text evidence="10">The sequence shown here is derived from an EMBL/GenBank/DDBJ whole genome shotgun (WGS) entry which is preliminary data.</text>
</comment>
<accession>A0A2A5J7G1</accession>
<keyword evidence="4 7" id="KW-0812">Transmembrane</keyword>
<dbReference type="PROSITE" id="PS50928">
    <property type="entry name" value="ABC_TM1"/>
    <property type="match status" value="1"/>
</dbReference>
<dbReference type="Gene3D" id="1.10.3720.10">
    <property type="entry name" value="MetI-like"/>
    <property type="match status" value="1"/>
</dbReference>
<evidence type="ECO:0000256" key="5">
    <source>
        <dbReference type="ARBA" id="ARBA00022989"/>
    </source>
</evidence>
<keyword evidence="3" id="KW-1003">Cell membrane</keyword>
<feature type="transmembrane region" description="Helical" evidence="7">
    <location>
        <begin position="296"/>
        <end position="321"/>
    </location>
</feature>
<feature type="transmembrane region" description="Helical" evidence="7">
    <location>
        <begin position="178"/>
        <end position="199"/>
    </location>
</feature>
<dbReference type="Proteomes" id="UP000230886">
    <property type="component" value="Unassembled WGS sequence"/>
</dbReference>
<proteinExistence type="inferred from homology"/>
<keyword evidence="2 7" id="KW-0813">Transport</keyword>
<dbReference type="Pfam" id="PF00528">
    <property type="entry name" value="BPD_transp_1"/>
    <property type="match status" value="1"/>
</dbReference>
<feature type="transmembrane region" description="Helical" evidence="7">
    <location>
        <begin position="346"/>
        <end position="364"/>
    </location>
</feature>
<sequence length="376" mass="40418">MALRATKHRSHDCHCLWIARRGDAGCDGHSRADLRAAGPRERSRHCDRHARLSDASRHCVAVRRDRASREHPGRRRQQHDQPTIEEGNDLVSQLALTTAGETRSKWALPRLHPGLWLSYCFLGTLIAASVLASFVAPHSPTDQNLTNTFAGPSAQHLLGTDGFGRDVLSRLIWGGRSAFFGVAIAVAVSLLLGIPWGLIAGYWPRWIGASLLRVADALLAFPGLVLAVAITGVLGPSLITSMSALGVVYAPTVARILAAGVSETRNRDFVLSARLSGCPPHVVLLRHLLPHAIGPVVVQVTVLTGLTFLAQAALSFLGLGIQPPTPSWGGDLSDAYLHILSAPQQILPSGILISLVVLAVYRVGDAVRDRMYVRGR</sequence>
<dbReference type="CDD" id="cd06261">
    <property type="entry name" value="TM_PBP2"/>
    <property type="match status" value="1"/>
</dbReference>
<feature type="transmembrane region" description="Helical" evidence="7">
    <location>
        <begin position="211"/>
        <end position="232"/>
    </location>
</feature>
<dbReference type="PANTHER" id="PTHR43386">
    <property type="entry name" value="OLIGOPEPTIDE TRANSPORT SYSTEM PERMEASE PROTEIN APPC"/>
    <property type="match status" value="1"/>
</dbReference>
<comment type="similarity">
    <text evidence="7">Belongs to the binding-protein-dependent transport system permease family.</text>
</comment>
<dbReference type="InterPro" id="IPR035906">
    <property type="entry name" value="MetI-like_sf"/>
</dbReference>
<keyword evidence="5 7" id="KW-1133">Transmembrane helix</keyword>
<evidence type="ECO:0000256" key="4">
    <source>
        <dbReference type="ARBA" id="ARBA00022692"/>
    </source>
</evidence>
<dbReference type="InterPro" id="IPR000515">
    <property type="entry name" value="MetI-like"/>
</dbReference>
<organism evidence="10 11">
    <name type="scientific">Rhodococcus qingshengii</name>
    <dbReference type="NCBI Taxonomy" id="334542"/>
    <lineage>
        <taxon>Bacteria</taxon>
        <taxon>Bacillati</taxon>
        <taxon>Actinomycetota</taxon>
        <taxon>Actinomycetes</taxon>
        <taxon>Mycobacteriales</taxon>
        <taxon>Nocardiaceae</taxon>
        <taxon>Rhodococcus</taxon>
        <taxon>Rhodococcus erythropolis group</taxon>
    </lineage>
</organism>
<feature type="region of interest" description="Disordered" evidence="8">
    <location>
        <begin position="61"/>
        <end position="87"/>
    </location>
</feature>
<dbReference type="InterPro" id="IPR050366">
    <property type="entry name" value="BP-dependent_transpt_permease"/>
</dbReference>
<evidence type="ECO:0000259" key="9">
    <source>
        <dbReference type="PROSITE" id="PS50928"/>
    </source>
</evidence>
<dbReference type="GO" id="GO:0005886">
    <property type="term" value="C:plasma membrane"/>
    <property type="evidence" value="ECO:0007669"/>
    <property type="project" value="UniProtKB-SubCell"/>
</dbReference>
<evidence type="ECO:0000313" key="11">
    <source>
        <dbReference type="Proteomes" id="UP000230886"/>
    </source>
</evidence>
<reference evidence="10 11" key="1">
    <citation type="submission" date="2017-07" db="EMBL/GenBank/DDBJ databases">
        <title>Draft sequence of Rhodococcus enclensis 23b-28.</title>
        <authorList>
            <person name="Besaury L."/>
            <person name="Sancelme M."/>
            <person name="Amato P."/>
            <person name="Lallement A."/>
            <person name="Delort A.-M."/>
        </authorList>
    </citation>
    <scope>NUCLEOTIDE SEQUENCE [LARGE SCALE GENOMIC DNA]</scope>
    <source>
        <strain evidence="10 11">23b-28</strain>
    </source>
</reference>
<comment type="subcellular location">
    <subcellularLocation>
        <location evidence="1 7">Cell membrane</location>
        <topology evidence="1 7">Multi-pass membrane protein</topology>
    </subcellularLocation>
</comment>
<feature type="transmembrane region" description="Helical" evidence="7">
    <location>
        <begin position="238"/>
        <end position="258"/>
    </location>
</feature>
<dbReference type="AlphaFoldDB" id="A0A2A5J7G1"/>
<evidence type="ECO:0000256" key="3">
    <source>
        <dbReference type="ARBA" id="ARBA00022475"/>
    </source>
</evidence>
<dbReference type="EMBL" id="NOVD01000022">
    <property type="protein sequence ID" value="PCK24901.1"/>
    <property type="molecule type" value="Genomic_DNA"/>
</dbReference>
<feature type="transmembrane region" description="Helical" evidence="7">
    <location>
        <begin position="115"/>
        <end position="136"/>
    </location>
</feature>
<keyword evidence="6 7" id="KW-0472">Membrane</keyword>